<dbReference type="RefSeq" id="WP_284300556.1">
    <property type="nucleotide sequence ID" value="NZ_BSSV01000008.1"/>
</dbReference>
<evidence type="ECO:0000313" key="5">
    <source>
        <dbReference type="Proteomes" id="UP001157134"/>
    </source>
</evidence>
<keyword evidence="5" id="KW-1185">Reference proteome</keyword>
<accession>A0ABQ6HJJ0</accession>
<evidence type="ECO:0000256" key="2">
    <source>
        <dbReference type="ARBA" id="ARBA00023315"/>
    </source>
</evidence>
<protein>
    <recommendedName>
        <fullName evidence="3">N-acetyltransferase domain-containing protein</fullName>
    </recommendedName>
</protein>
<dbReference type="PANTHER" id="PTHR43877">
    <property type="entry name" value="AMINOALKYLPHOSPHONATE N-ACETYLTRANSFERASE-RELATED-RELATED"/>
    <property type="match status" value="1"/>
</dbReference>
<dbReference type="EMBL" id="BSSV01000008">
    <property type="protein sequence ID" value="GLX86976.1"/>
    <property type="molecule type" value="Genomic_DNA"/>
</dbReference>
<dbReference type="Pfam" id="PF00583">
    <property type="entry name" value="Acetyltransf_1"/>
    <property type="match status" value="1"/>
</dbReference>
<gene>
    <name evidence="4" type="ORF">tloyanaT_32290</name>
</gene>
<dbReference type="InterPro" id="IPR000182">
    <property type="entry name" value="GNAT_dom"/>
</dbReference>
<proteinExistence type="predicted"/>
<evidence type="ECO:0000259" key="3">
    <source>
        <dbReference type="PROSITE" id="PS51186"/>
    </source>
</evidence>
<comment type="caution">
    <text evidence="4">The sequence shown here is derived from an EMBL/GenBank/DDBJ whole genome shotgun (WGS) entry which is preliminary data.</text>
</comment>
<evidence type="ECO:0000313" key="4">
    <source>
        <dbReference type="EMBL" id="GLX86976.1"/>
    </source>
</evidence>
<organism evidence="4 5">
    <name type="scientific">Thalassotalea loyana</name>
    <dbReference type="NCBI Taxonomy" id="280483"/>
    <lineage>
        <taxon>Bacteria</taxon>
        <taxon>Pseudomonadati</taxon>
        <taxon>Pseudomonadota</taxon>
        <taxon>Gammaproteobacteria</taxon>
        <taxon>Alteromonadales</taxon>
        <taxon>Colwelliaceae</taxon>
        <taxon>Thalassotalea</taxon>
    </lineage>
</organism>
<reference evidence="4 5" key="1">
    <citation type="submission" date="2023-03" db="EMBL/GenBank/DDBJ databases">
        <title>Thalassotalea loyana LMG 22536T draft genome sequence.</title>
        <authorList>
            <person name="Sawabe T."/>
        </authorList>
    </citation>
    <scope>NUCLEOTIDE SEQUENCE [LARGE SCALE GENOMIC DNA]</scope>
    <source>
        <strain evidence="4 5">LMG 22536</strain>
    </source>
</reference>
<sequence>MNYRQATLADLPKLLELEQAVVEAERPFNEVIKPQNAHYYDIEHLIADEDSYLLVIEASNEIIATGYVQIRESKPSLTHDKHGYLGFMYVDPNHRGKGLNQTLIEQLVSWSKNIGVNVFYLDVYAQNSAAIRAYEKVGFVPSLMEMRLNVK</sequence>
<name>A0ABQ6HJJ0_9GAMM</name>
<keyword evidence="2" id="KW-0012">Acyltransferase</keyword>
<dbReference type="SUPFAM" id="SSF55729">
    <property type="entry name" value="Acyl-CoA N-acyltransferases (Nat)"/>
    <property type="match status" value="1"/>
</dbReference>
<dbReference type="InterPro" id="IPR016181">
    <property type="entry name" value="Acyl_CoA_acyltransferase"/>
</dbReference>
<dbReference type="InterPro" id="IPR050832">
    <property type="entry name" value="Bact_Acetyltransf"/>
</dbReference>
<dbReference type="Gene3D" id="3.40.630.30">
    <property type="match status" value="1"/>
</dbReference>
<evidence type="ECO:0000256" key="1">
    <source>
        <dbReference type="ARBA" id="ARBA00022679"/>
    </source>
</evidence>
<feature type="domain" description="N-acetyltransferase" evidence="3">
    <location>
        <begin position="1"/>
        <end position="151"/>
    </location>
</feature>
<dbReference type="Proteomes" id="UP001157134">
    <property type="component" value="Unassembled WGS sequence"/>
</dbReference>
<dbReference type="CDD" id="cd04301">
    <property type="entry name" value="NAT_SF"/>
    <property type="match status" value="1"/>
</dbReference>
<dbReference type="PROSITE" id="PS51186">
    <property type="entry name" value="GNAT"/>
    <property type="match status" value="1"/>
</dbReference>
<keyword evidence="1" id="KW-0808">Transferase</keyword>